<feature type="region of interest" description="Disordered" evidence="14">
    <location>
        <begin position="250"/>
        <end position="275"/>
    </location>
</feature>
<evidence type="ECO:0000256" key="9">
    <source>
        <dbReference type="ARBA" id="ARBA00023137"/>
    </source>
</evidence>
<evidence type="ECO:0000256" key="10">
    <source>
        <dbReference type="PROSITE-ProRule" id="PRU00175"/>
    </source>
</evidence>
<dbReference type="InterPro" id="IPR001245">
    <property type="entry name" value="Ser-Thr/Tyr_kinase_cat_dom"/>
</dbReference>
<keyword evidence="3" id="KW-0479">Metal-binding</keyword>
<keyword evidence="19" id="KW-1185">Reference proteome</keyword>
<dbReference type="PANTHER" id="PTHR24418">
    <property type="entry name" value="TYROSINE-PROTEIN KINASE"/>
    <property type="match status" value="1"/>
</dbReference>
<evidence type="ECO:0000256" key="4">
    <source>
        <dbReference type="ARBA" id="ARBA00022741"/>
    </source>
</evidence>
<dbReference type="InterPro" id="IPR000719">
    <property type="entry name" value="Prot_kinase_dom"/>
</dbReference>
<dbReference type="InterPro" id="IPR013083">
    <property type="entry name" value="Znf_RING/FYVE/PHD"/>
</dbReference>
<dbReference type="InterPro" id="IPR017907">
    <property type="entry name" value="Znf_RING_CS"/>
</dbReference>
<dbReference type="GO" id="GO:0005524">
    <property type="term" value="F:ATP binding"/>
    <property type="evidence" value="ECO:0007669"/>
    <property type="project" value="UniProtKB-UniRule"/>
</dbReference>
<keyword evidence="2 13" id="KW-0808">Transferase</keyword>
<keyword evidence="6 13" id="KW-0418">Kinase</keyword>
<comment type="catalytic activity">
    <reaction evidence="13">
        <text>L-tyrosyl-[protein] + ATP = O-phospho-L-tyrosyl-[protein] + ADP + H(+)</text>
        <dbReference type="Rhea" id="RHEA:10596"/>
        <dbReference type="Rhea" id="RHEA-COMP:10136"/>
        <dbReference type="Rhea" id="RHEA-COMP:20101"/>
        <dbReference type="ChEBI" id="CHEBI:15378"/>
        <dbReference type="ChEBI" id="CHEBI:30616"/>
        <dbReference type="ChEBI" id="CHEBI:46858"/>
        <dbReference type="ChEBI" id="CHEBI:61978"/>
        <dbReference type="ChEBI" id="CHEBI:456216"/>
        <dbReference type="EC" id="2.7.10.2"/>
    </reaction>
</comment>
<keyword evidence="1" id="KW-0597">Phosphoprotein</keyword>
<evidence type="ECO:0000259" key="17">
    <source>
        <dbReference type="PROSITE" id="PS50089"/>
    </source>
</evidence>
<evidence type="ECO:0000259" key="15">
    <source>
        <dbReference type="PROSITE" id="PS50001"/>
    </source>
</evidence>
<feature type="binding site" evidence="12">
    <location>
        <position position="436"/>
    </location>
    <ligand>
        <name>ATP</name>
        <dbReference type="ChEBI" id="CHEBI:30616"/>
    </ligand>
</feature>
<evidence type="ECO:0000313" key="19">
    <source>
        <dbReference type="Proteomes" id="UP001283361"/>
    </source>
</evidence>
<accession>A0AAE1CR65</accession>
<keyword evidence="8 12" id="KW-0067">ATP-binding</keyword>
<evidence type="ECO:0000256" key="14">
    <source>
        <dbReference type="SAM" id="MobiDB-lite"/>
    </source>
</evidence>
<evidence type="ECO:0000256" key="12">
    <source>
        <dbReference type="PROSITE-ProRule" id="PRU10141"/>
    </source>
</evidence>
<dbReference type="PROSITE" id="PS00107">
    <property type="entry name" value="PROTEIN_KINASE_ATP"/>
    <property type="match status" value="1"/>
</dbReference>
<dbReference type="Proteomes" id="UP001283361">
    <property type="component" value="Unassembled WGS sequence"/>
</dbReference>
<dbReference type="InterPro" id="IPR001841">
    <property type="entry name" value="Znf_RING"/>
</dbReference>
<dbReference type="PRINTS" id="PR00401">
    <property type="entry name" value="SH2DOMAIN"/>
</dbReference>
<dbReference type="AlphaFoldDB" id="A0AAE1CR65"/>
<dbReference type="Pfam" id="PF00097">
    <property type="entry name" value="zf-C3HC4"/>
    <property type="match status" value="1"/>
</dbReference>
<dbReference type="EC" id="2.7.10.2" evidence="13"/>
<dbReference type="EMBL" id="JAWDGP010007087">
    <property type="protein sequence ID" value="KAK3730237.1"/>
    <property type="molecule type" value="Genomic_DNA"/>
</dbReference>
<evidence type="ECO:0000256" key="5">
    <source>
        <dbReference type="ARBA" id="ARBA00022771"/>
    </source>
</evidence>
<evidence type="ECO:0000256" key="8">
    <source>
        <dbReference type="ARBA" id="ARBA00022840"/>
    </source>
</evidence>
<protein>
    <recommendedName>
        <fullName evidence="13">Tyrosine-protein kinase</fullName>
        <ecNumber evidence="13">2.7.10.2</ecNumber>
    </recommendedName>
</protein>
<dbReference type="PRINTS" id="PR00109">
    <property type="entry name" value="TYRKINASE"/>
</dbReference>
<feature type="domain" description="RING-type" evidence="17">
    <location>
        <begin position="21"/>
        <end position="66"/>
    </location>
</feature>
<evidence type="ECO:0000256" key="2">
    <source>
        <dbReference type="ARBA" id="ARBA00022679"/>
    </source>
</evidence>
<evidence type="ECO:0000256" key="13">
    <source>
        <dbReference type="RuleBase" id="RU362096"/>
    </source>
</evidence>
<dbReference type="InterPro" id="IPR011009">
    <property type="entry name" value="Kinase-like_dom_sf"/>
</dbReference>
<dbReference type="InterPro" id="IPR017441">
    <property type="entry name" value="Protein_kinase_ATP_BS"/>
</dbReference>
<dbReference type="InterPro" id="IPR000980">
    <property type="entry name" value="SH2"/>
</dbReference>
<evidence type="ECO:0000259" key="16">
    <source>
        <dbReference type="PROSITE" id="PS50011"/>
    </source>
</evidence>
<comment type="caution">
    <text evidence="18">The sequence shown here is derived from an EMBL/GenBank/DDBJ whole genome shotgun (WGS) entry which is preliminary data.</text>
</comment>
<evidence type="ECO:0000256" key="7">
    <source>
        <dbReference type="ARBA" id="ARBA00022833"/>
    </source>
</evidence>
<dbReference type="PROSITE" id="PS00518">
    <property type="entry name" value="ZF_RING_1"/>
    <property type="match status" value="1"/>
</dbReference>
<dbReference type="Gene3D" id="3.30.40.10">
    <property type="entry name" value="Zinc/RING finger domain, C3HC4 (zinc finger)"/>
    <property type="match status" value="1"/>
</dbReference>
<keyword evidence="11" id="KW-0727">SH2 domain</keyword>
<keyword evidence="5 10" id="KW-0863">Zinc-finger</keyword>
<dbReference type="InterPro" id="IPR050198">
    <property type="entry name" value="Non-receptor_tyrosine_kinases"/>
</dbReference>
<feature type="compositionally biased region" description="Low complexity" evidence="14">
    <location>
        <begin position="215"/>
        <end position="238"/>
    </location>
</feature>
<name>A0AAE1CR65_9GAST</name>
<dbReference type="Gene3D" id="3.30.505.10">
    <property type="entry name" value="SH2 domain"/>
    <property type="match status" value="1"/>
</dbReference>
<feature type="compositionally biased region" description="Pro residues" evidence="14">
    <location>
        <begin position="256"/>
        <end position="271"/>
    </location>
</feature>
<keyword evidence="4 12" id="KW-0547">Nucleotide-binding</keyword>
<dbReference type="PROSITE" id="PS50011">
    <property type="entry name" value="PROTEIN_KINASE_DOM"/>
    <property type="match status" value="1"/>
</dbReference>
<dbReference type="GO" id="GO:0004715">
    <property type="term" value="F:non-membrane spanning protein tyrosine kinase activity"/>
    <property type="evidence" value="ECO:0007669"/>
    <property type="project" value="UniProtKB-EC"/>
</dbReference>
<dbReference type="InterPro" id="IPR036860">
    <property type="entry name" value="SH2_dom_sf"/>
</dbReference>
<dbReference type="PROSITE" id="PS50089">
    <property type="entry name" value="ZF_RING_2"/>
    <property type="match status" value="1"/>
</dbReference>
<keyword evidence="9 13" id="KW-0829">Tyrosine-protein kinase</keyword>
<dbReference type="Gene3D" id="1.10.510.10">
    <property type="entry name" value="Transferase(Phosphotransferase) domain 1"/>
    <property type="match status" value="1"/>
</dbReference>
<organism evidence="18 19">
    <name type="scientific">Elysia crispata</name>
    <name type="common">lettuce slug</name>
    <dbReference type="NCBI Taxonomy" id="231223"/>
    <lineage>
        <taxon>Eukaryota</taxon>
        <taxon>Metazoa</taxon>
        <taxon>Spiralia</taxon>
        <taxon>Lophotrochozoa</taxon>
        <taxon>Mollusca</taxon>
        <taxon>Gastropoda</taxon>
        <taxon>Heterobranchia</taxon>
        <taxon>Euthyneura</taxon>
        <taxon>Panpulmonata</taxon>
        <taxon>Sacoglossa</taxon>
        <taxon>Placobranchoidea</taxon>
        <taxon>Plakobranchidae</taxon>
        <taxon>Elysia</taxon>
    </lineage>
</organism>
<dbReference type="SUPFAM" id="SSF55550">
    <property type="entry name" value="SH2 domain"/>
    <property type="match status" value="1"/>
</dbReference>
<gene>
    <name evidence="18" type="ORF">RRG08_034982</name>
</gene>
<evidence type="ECO:0000256" key="6">
    <source>
        <dbReference type="ARBA" id="ARBA00022777"/>
    </source>
</evidence>
<reference evidence="18" key="1">
    <citation type="journal article" date="2023" name="G3 (Bethesda)">
        <title>A reference genome for the long-term kleptoplast-retaining sea slug Elysia crispata morphotype clarki.</title>
        <authorList>
            <person name="Eastman K.E."/>
            <person name="Pendleton A.L."/>
            <person name="Shaikh M.A."/>
            <person name="Suttiyut T."/>
            <person name="Ogas R."/>
            <person name="Tomko P."/>
            <person name="Gavelis G."/>
            <person name="Widhalm J.R."/>
            <person name="Wisecaver J.H."/>
        </authorList>
    </citation>
    <scope>NUCLEOTIDE SEQUENCE</scope>
    <source>
        <strain evidence="18">ECLA1</strain>
    </source>
</reference>
<dbReference type="InterPro" id="IPR018957">
    <property type="entry name" value="Znf_C3HC4_RING-type"/>
</dbReference>
<comment type="similarity">
    <text evidence="13">Belongs to the protein kinase superfamily. Tyr protein kinase family.</text>
</comment>
<proteinExistence type="inferred from homology"/>
<feature type="domain" description="SH2" evidence="15">
    <location>
        <begin position="282"/>
        <end position="383"/>
    </location>
</feature>
<evidence type="ECO:0000313" key="18">
    <source>
        <dbReference type="EMBL" id="KAK3730237.1"/>
    </source>
</evidence>
<dbReference type="SMART" id="SM00184">
    <property type="entry name" value="RING"/>
    <property type="match status" value="1"/>
</dbReference>
<dbReference type="Pfam" id="PF00017">
    <property type="entry name" value="SH2"/>
    <property type="match status" value="1"/>
</dbReference>
<evidence type="ECO:0000256" key="3">
    <source>
        <dbReference type="ARBA" id="ARBA00022723"/>
    </source>
</evidence>
<sequence length="692" mass="76329">MARPHSNTNLKEKLQEEFLSCKICLEPLRRPKALPCLHSFCEICLKGYVRRNPGNQPGHFPCPMCRKSTPVPAGGVECFPDNFLLLSLADTIHETTSSASCPMTTAPGDSWCRASGLNRLSSSHQHHHHHSSSSCSLPVSSTKSNFLAGSGTIAPSHYGPGGFVPVHTTSNSGHCHLGGVSLSSCPSHYEPGGFVSTTSSSSSSSGSIGFTELTQQQQQVQLPPPRSQTLSSSSSTSSTLSSLSALSTSSLVSSAPPSPSPLPPRSLYPPSPREKRHRSHEWYFGKVSRNASEEWLLAPDYPKGTFLVRLGEMSPDTYTLSVRDCDELRGYLVKHYKILTKKLDNKGELYFISNQRLFTSLSDLVKHYQESADGLCCKLASTCAKPRSLIWAMERGKEDEFMTDRSTLQLIRRLGSGQFAEVWLAKWQGSMDVAVKVQNTTCVTAAAFLDEAQILKTLQHPNIIELRGVCCNDDCDYSLGAGLSSDDSSGGGCGPPPPLLAQPQPVYLLTEYMPRGQLSRYLRDFGSSLALSQLIHIGAQIADAMAYMEKEKFVHRNLGARNILVGEQNRVKVAGFGMTKAVDDPDFNFRRGLKMAIKWMAPEVLQYNKYSTKADVWSFGIVLMEIFTYGKEPYEDKASMEAFESVQDGYRMEKPDICPPEVYTVMLSCWQSNAHSRPCFDFLNTFLHDFES</sequence>
<feature type="region of interest" description="Disordered" evidence="14">
    <location>
        <begin position="214"/>
        <end position="238"/>
    </location>
</feature>
<dbReference type="FunFam" id="1.10.510.10:FF:000554">
    <property type="entry name" value="Predicted protein"/>
    <property type="match status" value="1"/>
</dbReference>
<evidence type="ECO:0000256" key="11">
    <source>
        <dbReference type="PROSITE-ProRule" id="PRU00191"/>
    </source>
</evidence>
<dbReference type="SUPFAM" id="SSF57850">
    <property type="entry name" value="RING/U-box"/>
    <property type="match status" value="1"/>
</dbReference>
<evidence type="ECO:0000256" key="1">
    <source>
        <dbReference type="ARBA" id="ARBA00022553"/>
    </source>
</evidence>
<keyword evidence="7" id="KW-0862">Zinc</keyword>
<dbReference type="SMART" id="SM00252">
    <property type="entry name" value="SH2"/>
    <property type="match status" value="1"/>
</dbReference>
<dbReference type="GO" id="GO:0008270">
    <property type="term" value="F:zinc ion binding"/>
    <property type="evidence" value="ECO:0007669"/>
    <property type="project" value="UniProtKB-KW"/>
</dbReference>
<dbReference type="Pfam" id="PF07714">
    <property type="entry name" value="PK_Tyr_Ser-Thr"/>
    <property type="match status" value="2"/>
</dbReference>
<dbReference type="PROSITE" id="PS50001">
    <property type="entry name" value="SH2"/>
    <property type="match status" value="1"/>
</dbReference>
<dbReference type="SUPFAM" id="SSF56112">
    <property type="entry name" value="Protein kinase-like (PK-like)"/>
    <property type="match status" value="1"/>
</dbReference>
<feature type="domain" description="Protein kinase" evidence="16">
    <location>
        <begin position="408"/>
        <end position="691"/>
    </location>
</feature>